<dbReference type="HAMAP" id="MF_00583_B">
    <property type="entry name" value="RibP_PPkinase_B"/>
    <property type="match status" value="1"/>
</dbReference>
<dbReference type="InterPro" id="IPR037515">
    <property type="entry name" value="Rib-P_diPkinase_bac"/>
</dbReference>
<dbReference type="InterPro" id="IPR005946">
    <property type="entry name" value="Rib-P_diPkinase"/>
</dbReference>
<keyword evidence="4 12" id="KW-0545">Nucleotide biosynthesis</keyword>
<feature type="binding site" evidence="12">
    <location>
        <position position="223"/>
    </location>
    <ligand>
        <name>D-ribose 5-phosphate</name>
        <dbReference type="ChEBI" id="CHEBI:78346"/>
    </ligand>
</feature>
<dbReference type="Pfam" id="PF13793">
    <property type="entry name" value="Pribosyltran_N"/>
    <property type="match status" value="1"/>
</dbReference>
<comment type="catalytic activity">
    <reaction evidence="9 12">
        <text>D-ribose 5-phosphate + ATP = 5-phospho-alpha-D-ribose 1-diphosphate + AMP + H(+)</text>
        <dbReference type="Rhea" id="RHEA:15609"/>
        <dbReference type="ChEBI" id="CHEBI:15378"/>
        <dbReference type="ChEBI" id="CHEBI:30616"/>
        <dbReference type="ChEBI" id="CHEBI:58017"/>
        <dbReference type="ChEBI" id="CHEBI:78346"/>
        <dbReference type="ChEBI" id="CHEBI:456215"/>
        <dbReference type="EC" id="2.7.6.1"/>
    </reaction>
</comment>
<evidence type="ECO:0000256" key="3">
    <source>
        <dbReference type="ARBA" id="ARBA00022723"/>
    </source>
</evidence>
<evidence type="ECO:0000256" key="8">
    <source>
        <dbReference type="ARBA" id="ARBA00022842"/>
    </source>
</evidence>
<dbReference type="GO" id="GO:0004749">
    <property type="term" value="F:ribose phosphate diphosphokinase activity"/>
    <property type="evidence" value="ECO:0007669"/>
    <property type="project" value="UniProtKB-UniRule"/>
</dbReference>
<comment type="subcellular location">
    <subcellularLocation>
        <location evidence="12">Cytoplasm</location>
    </subcellularLocation>
</comment>
<evidence type="ECO:0000256" key="6">
    <source>
        <dbReference type="ARBA" id="ARBA00022777"/>
    </source>
</evidence>
<dbReference type="InterPro" id="IPR000836">
    <property type="entry name" value="PRTase_dom"/>
</dbReference>
<evidence type="ECO:0000313" key="15">
    <source>
        <dbReference type="Proteomes" id="UP000270190"/>
    </source>
</evidence>
<evidence type="ECO:0000259" key="13">
    <source>
        <dbReference type="Pfam" id="PF13793"/>
    </source>
</evidence>
<dbReference type="Proteomes" id="UP000270190">
    <property type="component" value="Unassembled WGS sequence"/>
</dbReference>
<sequence>MLKVDGDKLKVFALSSNEPLAQKVADELGVSLTNIGLQRFSDGEIAINIEESVRGATAYLVQSTVDPVNDNIMELLIMIDALKRSAVKTINVVMPYFGYSRQDRKALAREPITAKLVANLIVEAGAHRLTTIDLHAAQLQGFFNIPIDHLTTSHLLADYVNEKYGQENIVVVSPDHSGVSRARNFAEKHDWPIAILNRKPRPNKNQILNIIGDVEGKMAIVVDDIIDTGYRTISSADALIAAGAKDVKACATHGVLSAHASQRIGDSAVSELILTDTVRLKDEDQSDKIKILTVAPMLAEAIEAIQNHHSIH</sequence>
<dbReference type="GO" id="GO:0005737">
    <property type="term" value="C:cytoplasm"/>
    <property type="evidence" value="ECO:0007669"/>
    <property type="project" value="UniProtKB-SubCell"/>
</dbReference>
<dbReference type="CDD" id="cd06223">
    <property type="entry name" value="PRTases_typeI"/>
    <property type="match status" value="1"/>
</dbReference>
<dbReference type="GeneID" id="66537151"/>
<keyword evidence="2 12" id="KW-0808">Transferase</keyword>
<evidence type="ECO:0000313" key="14">
    <source>
        <dbReference type="EMBL" id="SPP30219.1"/>
    </source>
</evidence>
<feature type="binding site" evidence="12">
    <location>
        <position position="135"/>
    </location>
    <ligand>
        <name>Mg(2+)</name>
        <dbReference type="ChEBI" id="CHEBI:18420"/>
    </ligand>
</feature>
<keyword evidence="7 12" id="KW-0067">ATP-binding</keyword>
<feature type="binding site" evidence="12">
    <location>
        <begin position="101"/>
        <end position="102"/>
    </location>
    <ligand>
        <name>ATP</name>
        <dbReference type="ChEBI" id="CHEBI:30616"/>
    </ligand>
</feature>
<evidence type="ECO:0000256" key="5">
    <source>
        <dbReference type="ARBA" id="ARBA00022741"/>
    </source>
</evidence>
<dbReference type="GO" id="GO:0006164">
    <property type="term" value="P:purine nucleotide biosynthetic process"/>
    <property type="evidence" value="ECO:0007669"/>
    <property type="project" value="TreeGrafter"/>
</dbReference>
<dbReference type="InterPro" id="IPR029057">
    <property type="entry name" value="PRTase-like"/>
</dbReference>
<dbReference type="GO" id="GO:0016301">
    <property type="term" value="F:kinase activity"/>
    <property type="evidence" value="ECO:0007669"/>
    <property type="project" value="UniProtKB-KW"/>
</dbReference>
<dbReference type="PANTHER" id="PTHR10210">
    <property type="entry name" value="RIBOSE-PHOSPHATE DIPHOSPHOKINASE FAMILY MEMBER"/>
    <property type="match status" value="1"/>
</dbReference>
<evidence type="ECO:0000256" key="11">
    <source>
        <dbReference type="ARBA" id="ARBA00061444"/>
    </source>
</evidence>
<dbReference type="SUPFAM" id="SSF53271">
    <property type="entry name" value="PRTase-like"/>
    <property type="match status" value="2"/>
</dbReference>
<keyword evidence="5 12" id="KW-0547">Nucleotide-binding</keyword>
<protein>
    <recommendedName>
        <fullName evidence="12">Putative ribose-phosphate pyrophosphokinase</fullName>
        <shortName evidence="12">RPPK</shortName>
        <ecNumber evidence="12">2.7.6.1</ecNumber>
    </recommendedName>
    <alternativeName>
        <fullName evidence="12">5-phospho-D-ribosyl alpha-1-diphosphate synthase</fullName>
    </alternativeName>
    <alternativeName>
        <fullName evidence="12">Phosphoribosyl diphosphate synthase</fullName>
    </alternativeName>
    <alternativeName>
        <fullName evidence="12">Phosphoribosyl pyrophosphate synthase</fullName>
        <shortName evidence="12">P-Rib-PP synthase</shortName>
        <shortName evidence="12">PRPP synthase</shortName>
        <shortName evidence="12">PRPPase</shortName>
    </alternativeName>
</protein>
<keyword evidence="12" id="KW-0963">Cytoplasm</keyword>
<dbReference type="AlphaFoldDB" id="A0A2X0S8N4"/>
<feature type="binding site" evidence="12">
    <location>
        <begin position="42"/>
        <end position="44"/>
    </location>
    <ligand>
        <name>ATP</name>
        <dbReference type="ChEBI" id="CHEBI:30616"/>
    </ligand>
</feature>
<feature type="binding site" evidence="12">
    <location>
        <position position="175"/>
    </location>
    <ligand>
        <name>Mg(2+)</name>
        <dbReference type="ChEBI" id="CHEBI:18420"/>
    </ligand>
</feature>
<proteinExistence type="inferred from homology"/>
<evidence type="ECO:0000256" key="9">
    <source>
        <dbReference type="ARBA" id="ARBA00049535"/>
    </source>
</evidence>
<keyword evidence="6 12" id="KW-0418">Kinase</keyword>
<evidence type="ECO:0000256" key="2">
    <source>
        <dbReference type="ARBA" id="ARBA00022679"/>
    </source>
</evidence>
<organism evidence="14 15">
    <name type="scientific">Brochothrix thermosphacta</name>
    <name type="common">Microbacterium thermosphactum</name>
    <dbReference type="NCBI Taxonomy" id="2756"/>
    <lineage>
        <taxon>Bacteria</taxon>
        <taxon>Bacillati</taxon>
        <taxon>Bacillota</taxon>
        <taxon>Bacilli</taxon>
        <taxon>Bacillales</taxon>
        <taxon>Listeriaceae</taxon>
        <taxon>Brochothrix</taxon>
    </lineage>
</organism>
<gene>
    <name evidence="12 14" type="primary">prs</name>
    <name evidence="14" type="ORF">BTBSAS_70070</name>
</gene>
<dbReference type="PANTHER" id="PTHR10210:SF41">
    <property type="entry name" value="RIBOSE-PHOSPHATE PYROPHOSPHOKINASE 1, CHLOROPLASTIC"/>
    <property type="match status" value="1"/>
</dbReference>
<feature type="domain" description="Ribose-phosphate pyrophosphokinase N-terminal" evidence="13">
    <location>
        <begin position="9"/>
        <end position="125"/>
    </location>
</feature>
<comment type="subunit">
    <text evidence="12">Homohexamer.</text>
</comment>
<keyword evidence="3 12" id="KW-0479">Metal-binding</keyword>
<dbReference type="Pfam" id="PF14572">
    <property type="entry name" value="Pribosyl_synth"/>
    <property type="match status" value="1"/>
</dbReference>
<keyword evidence="8 12" id="KW-0460">Magnesium</keyword>
<dbReference type="RefSeq" id="WP_232011761.1">
    <property type="nucleotide sequence ID" value="NZ_CBCPHX010000006.1"/>
</dbReference>
<dbReference type="InterPro" id="IPR029099">
    <property type="entry name" value="Pribosyltran_N"/>
</dbReference>
<evidence type="ECO:0000256" key="1">
    <source>
        <dbReference type="ARBA" id="ARBA00004996"/>
    </source>
</evidence>
<comment type="similarity">
    <text evidence="11 12">Belongs to the ribose-phosphate pyrophosphokinase family. Class I subfamily.</text>
</comment>
<dbReference type="EC" id="2.7.6.1" evidence="12"/>
<comment type="caution">
    <text evidence="12">Lacks conserved residue(s) required for the propagation of feature annotation.</text>
</comment>
<evidence type="ECO:0000256" key="7">
    <source>
        <dbReference type="ARBA" id="ARBA00022840"/>
    </source>
</evidence>
<name>A0A2X0S8N4_BROTH</name>
<comment type="function">
    <text evidence="10 12">Involved in the biosynthesis of the central metabolite phospho-alpha-D-ribosyl-1-pyrophosphate (PRPP) via the transfer of pyrophosphoryl group from ATP to 1-hydroxyl of ribose-5-phosphate (Rib-5-P).</text>
</comment>
<dbReference type="FunFam" id="3.40.50.2020:FF:000001">
    <property type="entry name" value="Ribose-phosphate pyrophosphokinase"/>
    <property type="match status" value="1"/>
</dbReference>
<comment type="pathway">
    <text evidence="1 12">Metabolic intermediate biosynthesis; 5-phospho-alpha-D-ribose 1-diphosphate biosynthesis; 5-phospho-alpha-D-ribose 1-diphosphate from D-ribose 5-phosphate (route I): step 1/1.</text>
</comment>
<evidence type="ECO:0000256" key="12">
    <source>
        <dbReference type="HAMAP-Rule" id="MF_00583"/>
    </source>
</evidence>
<dbReference type="NCBIfam" id="NF002320">
    <property type="entry name" value="PRK01259.1"/>
    <property type="match status" value="1"/>
</dbReference>
<evidence type="ECO:0000256" key="10">
    <source>
        <dbReference type="ARBA" id="ARBA00054914"/>
    </source>
</evidence>
<dbReference type="GO" id="GO:0002189">
    <property type="term" value="C:ribose phosphate diphosphokinase complex"/>
    <property type="evidence" value="ECO:0007669"/>
    <property type="project" value="TreeGrafter"/>
</dbReference>
<dbReference type="EMBL" id="OUNC01000067">
    <property type="protein sequence ID" value="SPP30219.1"/>
    <property type="molecule type" value="Genomic_DNA"/>
</dbReference>
<comment type="caution">
    <text evidence="12">Part of a set of proteins in which some residues (ACT_SITE, NP_BIND, REGION and BINDING) are not conserved.</text>
</comment>
<comment type="cofactor">
    <cofactor evidence="12">
        <name>Mg(2+)</name>
        <dbReference type="ChEBI" id="CHEBI:18420"/>
    </cofactor>
    <text evidence="12">Binds 2 Mg(2+) ions per subunit.</text>
</comment>
<accession>A0A2X0S8N4</accession>
<dbReference type="SMART" id="SM01400">
    <property type="entry name" value="Pribosyltran_N"/>
    <property type="match status" value="1"/>
</dbReference>
<dbReference type="NCBIfam" id="TIGR01251">
    <property type="entry name" value="ribP_PPkin"/>
    <property type="match status" value="1"/>
</dbReference>
<dbReference type="UniPathway" id="UPA00087">
    <property type="reaction ID" value="UER00172"/>
</dbReference>
<dbReference type="GO" id="GO:0000287">
    <property type="term" value="F:magnesium ion binding"/>
    <property type="evidence" value="ECO:0007669"/>
    <property type="project" value="UniProtKB-UniRule"/>
</dbReference>
<dbReference type="GO" id="GO:0005524">
    <property type="term" value="F:ATP binding"/>
    <property type="evidence" value="ECO:0007669"/>
    <property type="project" value="UniProtKB-KW"/>
</dbReference>
<reference evidence="15" key="1">
    <citation type="submission" date="2018-04" db="EMBL/GenBank/DDBJ databases">
        <authorList>
            <person name="Illikoud N."/>
        </authorList>
    </citation>
    <scope>NUCLEOTIDE SEQUENCE [LARGE SCALE GENOMIC DNA]</scope>
</reference>
<evidence type="ECO:0000256" key="4">
    <source>
        <dbReference type="ARBA" id="ARBA00022727"/>
    </source>
</evidence>
<dbReference type="Gene3D" id="3.40.50.2020">
    <property type="match status" value="2"/>
</dbReference>
<dbReference type="GO" id="GO:0006015">
    <property type="term" value="P:5-phosphoribose 1-diphosphate biosynthetic process"/>
    <property type="evidence" value="ECO:0007669"/>
    <property type="project" value="UniProtKB-UniRule"/>
</dbReference>